<dbReference type="Proteomes" id="UP000541610">
    <property type="component" value="Unassembled WGS sequence"/>
</dbReference>
<feature type="coiled-coil region" evidence="1">
    <location>
        <begin position="94"/>
        <end position="128"/>
    </location>
</feature>
<feature type="compositionally biased region" description="Basic and acidic residues" evidence="2">
    <location>
        <begin position="26"/>
        <end position="39"/>
    </location>
</feature>
<feature type="compositionally biased region" description="Low complexity" evidence="2">
    <location>
        <begin position="486"/>
        <end position="496"/>
    </location>
</feature>
<evidence type="ECO:0000256" key="1">
    <source>
        <dbReference type="SAM" id="Coils"/>
    </source>
</evidence>
<name>A0A7J6MS49_PEROL</name>
<gene>
    <name evidence="3" type="ORF">FOZ60_001258</name>
</gene>
<dbReference type="EMBL" id="JABANP010001172">
    <property type="protein sequence ID" value="KAF4674438.1"/>
    <property type="molecule type" value="Genomic_DNA"/>
</dbReference>
<proteinExistence type="predicted"/>
<accession>A0A7J6MS49</accession>
<feature type="region of interest" description="Disordered" evidence="2">
    <location>
        <begin position="140"/>
        <end position="269"/>
    </location>
</feature>
<reference evidence="3 4" key="1">
    <citation type="submission" date="2020-04" db="EMBL/GenBank/DDBJ databases">
        <title>Perkinsus olseni comparative genomics.</title>
        <authorList>
            <person name="Bogema D.R."/>
        </authorList>
    </citation>
    <scope>NUCLEOTIDE SEQUENCE [LARGE SCALE GENOMIC DNA]</scope>
    <source>
        <strain evidence="3">00978-12</strain>
    </source>
</reference>
<keyword evidence="1" id="KW-0175">Coiled coil</keyword>
<feature type="compositionally biased region" description="Basic and acidic residues" evidence="2">
    <location>
        <begin position="172"/>
        <end position="206"/>
    </location>
</feature>
<feature type="region of interest" description="Disordered" evidence="2">
    <location>
        <begin position="572"/>
        <end position="610"/>
    </location>
</feature>
<feature type="compositionally biased region" description="Basic and acidic residues" evidence="2">
    <location>
        <begin position="260"/>
        <end position="269"/>
    </location>
</feature>
<sequence length="800" mass="88374">MNSRVDDPSKTDESGKPNMATAGDDPTPKNEDVDGKSDTDDSVMGALLKDEESYKKELTKRRVLRGRLRGKIQEVQAAMECIIVPEGQKTTDELQALETKESLLHDLLRRAEQDIAELQQLRQEVVSKIGKEQYRSSSSKSVFSVTDRIRGGTSTSEGYLSLASDGGANQSVDEHEDKQKANDDEHEDKEKTRDSRTVPGKGEDQRASVVVVKASPRSLAEMPVPRSHTHKAREHAGVKASPRSLAEMPVPRSHTHKAREHAGVDQRENTRRGVRSGINTQGVSKLALPECEDVLDLDSHFEVVEGILEESGAGSYVKGNEGQLTFVLREDIRMACVGKLLTTLPSGAVRDCAKRAAQRSRYCWERVKEQLRCRFWQKIGYNQQHQGVPSKTQLWGSREERVISEVKREARLQRGSYRDVSEEDWETLLSFSPEVQGGSGDITIVDIIRDVSRTAEDTSRREADRVAWVAQTTNSQDSGTGGAPPGKGAASSARPPKQSLESWARGFKASFVVTVRQLDEQEIQSTFQPDDWKPLRSKGKGQGQRFGRVVGAVVGYNDEAKGKAVIAKVGKRQGPDVTRGERISAEDSSFSTSHEESRQGNGGFNSCSREEEKGVAGEEVEDKVCLIYLEVPVELQVRTDVVSAVDPKYRIQGVKGTIDPGAGRTYLCLPKDQGARKCIPTTRVAKWAKLADGSRTAITEEAEVYLTLWLEGEAITAGPHMVRVLYSEQVEDKVGLLIGRDIGSRVGLQLDLATGTVSRSRRGLCAERRQVEDDSAEAIDVIKYVHDNYFHDKNRKSPGK</sequence>
<protein>
    <submittedName>
        <fullName evidence="3">Uncharacterized protein</fullName>
    </submittedName>
</protein>
<feature type="compositionally biased region" description="Basic and acidic residues" evidence="2">
    <location>
        <begin position="1"/>
        <end position="15"/>
    </location>
</feature>
<comment type="caution">
    <text evidence="3">The sequence shown here is derived from an EMBL/GenBank/DDBJ whole genome shotgun (WGS) entry which is preliminary data.</text>
</comment>
<evidence type="ECO:0000313" key="4">
    <source>
        <dbReference type="Proteomes" id="UP000541610"/>
    </source>
</evidence>
<feature type="region of interest" description="Disordered" evidence="2">
    <location>
        <begin position="1"/>
        <end position="51"/>
    </location>
</feature>
<evidence type="ECO:0000256" key="2">
    <source>
        <dbReference type="SAM" id="MobiDB-lite"/>
    </source>
</evidence>
<dbReference type="AlphaFoldDB" id="A0A7J6MS49"/>
<dbReference type="OrthoDB" id="10528316at2759"/>
<organism evidence="3 4">
    <name type="scientific">Perkinsus olseni</name>
    <name type="common">Perkinsus atlanticus</name>
    <dbReference type="NCBI Taxonomy" id="32597"/>
    <lineage>
        <taxon>Eukaryota</taxon>
        <taxon>Sar</taxon>
        <taxon>Alveolata</taxon>
        <taxon>Perkinsozoa</taxon>
        <taxon>Perkinsea</taxon>
        <taxon>Perkinsida</taxon>
        <taxon>Perkinsidae</taxon>
        <taxon>Perkinsus</taxon>
    </lineage>
</organism>
<feature type="region of interest" description="Disordered" evidence="2">
    <location>
        <begin position="470"/>
        <end position="500"/>
    </location>
</feature>
<evidence type="ECO:0000313" key="3">
    <source>
        <dbReference type="EMBL" id="KAF4674438.1"/>
    </source>
</evidence>